<name>A0ACB8ZYC1_CICIN</name>
<accession>A0ACB8ZYC1</accession>
<keyword evidence="2" id="KW-1185">Reference proteome</keyword>
<evidence type="ECO:0000313" key="1">
    <source>
        <dbReference type="EMBL" id="KAI3701140.1"/>
    </source>
</evidence>
<gene>
    <name evidence="1" type="ORF">L2E82_45785</name>
</gene>
<organism evidence="1 2">
    <name type="scientific">Cichorium intybus</name>
    <name type="common">Chicory</name>
    <dbReference type="NCBI Taxonomy" id="13427"/>
    <lineage>
        <taxon>Eukaryota</taxon>
        <taxon>Viridiplantae</taxon>
        <taxon>Streptophyta</taxon>
        <taxon>Embryophyta</taxon>
        <taxon>Tracheophyta</taxon>
        <taxon>Spermatophyta</taxon>
        <taxon>Magnoliopsida</taxon>
        <taxon>eudicotyledons</taxon>
        <taxon>Gunneridae</taxon>
        <taxon>Pentapetalae</taxon>
        <taxon>asterids</taxon>
        <taxon>campanulids</taxon>
        <taxon>Asterales</taxon>
        <taxon>Asteraceae</taxon>
        <taxon>Cichorioideae</taxon>
        <taxon>Cichorieae</taxon>
        <taxon>Cichoriinae</taxon>
        <taxon>Cichorium</taxon>
    </lineage>
</organism>
<reference evidence="1 2" key="2">
    <citation type="journal article" date="2022" name="Mol. Ecol. Resour.">
        <title>The genomes of chicory, endive, great burdock and yacon provide insights into Asteraceae paleo-polyploidization history and plant inulin production.</title>
        <authorList>
            <person name="Fan W."/>
            <person name="Wang S."/>
            <person name="Wang H."/>
            <person name="Wang A."/>
            <person name="Jiang F."/>
            <person name="Liu H."/>
            <person name="Zhao H."/>
            <person name="Xu D."/>
            <person name="Zhang Y."/>
        </authorList>
    </citation>
    <scope>NUCLEOTIDE SEQUENCE [LARGE SCALE GENOMIC DNA]</scope>
    <source>
        <strain evidence="2">cv. Punajuju</strain>
        <tissue evidence="1">Leaves</tissue>
    </source>
</reference>
<comment type="caution">
    <text evidence="1">The sequence shown here is derived from an EMBL/GenBank/DDBJ whole genome shotgun (WGS) entry which is preliminary data.</text>
</comment>
<proteinExistence type="predicted"/>
<reference evidence="2" key="1">
    <citation type="journal article" date="2022" name="Mol. Ecol. Resour.">
        <title>The genomes of chicory, endive, great burdock and yacon provide insights into Asteraceae palaeo-polyploidization history and plant inulin production.</title>
        <authorList>
            <person name="Fan W."/>
            <person name="Wang S."/>
            <person name="Wang H."/>
            <person name="Wang A."/>
            <person name="Jiang F."/>
            <person name="Liu H."/>
            <person name="Zhao H."/>
            <person name="Xu D."/>
            <person name="Zhang Y."/>
        </authorList>
    </citation>
    <scope>NUCLEOTIDE SEQUENCE [LARGE SCALE GENOMIC DNA]</scope>
    <source>
        <strain evidence="2">cv. Punajuju</strain>
    </source>
</reference>
<protein>
    <submittedName>
        <fullName evidence="1">Uncharacterized protein</fullName>
    </submittedName>
</protein>
<dbReference type="Proteomes" id="UP001055811">
    <property type="component" value="Linkage Group LG08"/>
</dbReference>
<sequence length="85" mass="9321">MAYSRLSRRSSNNLQRPEPNDEESAVVGLTIWRLPGGGFAVGRFTGGRRTGSGKRELPVVYTEADGGFSDKNFFNHHSSDFISAT</sequence>
<dbReference type="EMBL" id="CM042016">
    <property type="protein sequence ID" value="KAI3701140.1"/>
    <property type="molecule type" value="Genomic_DNA"/>
</dbReference>
<evidence type="ECO:0000313" key="2">
    <source>
        <dbReference type="Proteomes" id="UP001055811"/>
    </source>
</evidence>